<dbReference type="KEGG" id="cbr:CBG_27516"/>
<dbReference type="Proteomes" id="UP000008549">
    <property type="component" value="Unassembled WGS sequence"/>
</dbReference>
<feature type="transmembrane region" description="Helical" evidence="1">
    <location>
        <begin position="70"/>
        <end position="91"/>
    </location>
</feature>
<dbReference type="RefSeq" id="XP_045098083.1">
    <property type="nucleotide sequence ID" value="XM_045239102.1"/>
</dbReference>
<dbReference type="CTD" id="68918967"/>
<sequence>MSLVSLSFLSRSSLPPNRRDVFFFSGSTQCIYHLIYHSQLCMLFIYTLYLSLSSPPILRYQHPRVQLHRYLHLDTFIFHLFFPSIIISYSITISCS</sequence>
<accession>B6IF31</accession>
<keyword evidence="1" id="KW-1133">Transmembrane helix</keyword>
<evidence type="ECO:0000313" key="2">
    <source>
        <dbReference type="EMBL" id="CAR98511.1"/>
    </source>
</evidence>
<reference evidence="2 3" key="1">
    <citation type="journal article" date="2003" name="PLoS Biol.">
        <title>The genome sequence of Caenorhabditis briggsae: a platform for comparative genomics.</title>
        <authorList>
            <person name="Stein L.D."/>
            <person name="Bao Z."/>
            <person name="Blasiar D."/>
            <person name="Blumenthal T."/>
            <person name="Brent M.R."/>
            <person name="Chen N."/>
            <person name="Chinwalla A."/>
            <person name="Clarke L."/>
            <person name="Clee C."/>
            <person name="Coghlan A."/>
            <person name="Coulson A."/>
            <person name="D'Eustachio P."/>
            <person name="Fitch D.H."/>
            <person name="Fulton L.A."/>
            <person name="Fulton R.E."/>
            <person name="Griffiths-Jones S."/>
            <person name="Harris T.W."/>
            <person name="Hillier L.W."/>
            <person name="Kamath R."/>
            <person name="Kuwabara P.E."/>
            <person name="Mardis E.R."/>
            <person name="Marra M.A."/>
            <person name="Miner T.L."/>
            <person name="Minx P."/>
            <person name="Mullikin J.C."/>
            <person name="Plumb R.W."/>
            <person name="Rogers J."/>
            <person name="Schein J.E."/>
            <person name="Sohrmann M."/>
            <person name="Spieth J."/>
            <person name="Stajich J.E."/>
            <person name="Wei C."/>
            <person name="Willey D."/>
            <person name="Wilson R.K."/>
            <person name="Durbin R."/>
            <person name="Waterston R.H."/>
        </authorList>
    </citation>
    <scope>NUCLEOTIDE SEQUENCE [LARGE SCALE GENOMIC DNA]</scope>
    <source>
        <strain evidence="2 3">AF16</strain>
    </source>
</reference>
<keyword evidence="1" id="KW-0812">Transmembrane</keyword>
<dbReference type="EMBL" id="HE601451">
    <property type="protein sequence ID" value="CAR98511.1"/>
    <property type="molecule type" value="Genomic_DNA"/>
</dbReference>
<gene>
    <name evidence="2" type="ORF">CBG27516</name>
    <name evidence="2" type="ORF">CBG_27516</name>
</gene>
<evidence type="ECO:0000313" key="3">
    <source>
        <dbReference type="Proteomes" id="UP000008549"/>
    </source>
</evidence>
<dbReference type="GeneID" id="68918967"/>
<protein>
    <submittedName>
        <fullName evidence="2">Protein CBG27516</fullName>
    </submittedName>
</protein>
<dbReference type="HOGENOM" id="CLU_2361606_0_0_1"/>
<organism evidence="2 3">
    <name type="scientific">Caenorhabditis briggsae</name>
    <dbReference type="NCBI Taxonomy" id="6238"/>
    <lineage>
        <taxon>Eukaryota</taxon>
        <taxon>Metazoa</taxon>
        <taxon>Ecdysozoa</taxon>
        <taxon>Nematoda</taxon>
        <taxon>Chromadorea</taxon>
        <taxon>Rhabditida</taxon>
        <taxon>Rhabditina</taxon>
        <taxon>Rhabditomorpha</taxon>
        <taxon>Rhabditoidea</taxon>
        <taxon>Rhabditidae</taxon>
        <taxon>Peloderinae</taxon>
        <taxon>Caenorhabditis</taxon>
    </lineage>
</organism>
<evidence type="ECO:0000256" key="1">
    <source>
        <dbReference type="SAM" id="Phobius"/>
    </source>
</evidence>
<feature type="transmembrane region" description="Helical" evidence="1">
    <location>
        <begin position="31"/>
        <end position="49"/>
    </location>
</feature>
<reference evidence="2 3" key="2">
    <citation type="journal article" date="2011" name="PLoS Genet.">
        <title>Caenorhabditis briggsae recombinant inbred line genotypes reveal inter-strain incompatibility and the evolution of recombination.</title>
        <authorList>
            <person name="Ross J.A."/>
            <person name="Koboldt D.C."/>
            <person name="Staisch J.E."/>
            <person name="Chamberlin H.M."/>
            <person name="Gupta B.P."/>
            <person name="Miller R.D."/>
            <person name="Baird S.E."/>
            <person name="Haag E.S."/>
        </authorList>
    </citation>
    <scope>NUCLEOTIDE SEQUENCE [LARGE SCALE GENOMIC DNA]</scope>
    <source>
        <strain evidence="2 3">AF16</strain>
    </source>
</reference>
<keyword evidence="3" id="KW-1185">Reference proteome</keyword>
<name>B6IF31_CAEBR</name>
<dbReference type="InParanoid" id="B6IF31"/>
<proteinExistence type="predicted"/>
<keyword evidence="1" id="KW-0472">Membrane</keyword>
<dbReference type="AlphaFoldDB" id="B6IF31"/>